<keyword evidence="2 4" id="KW-0479">Metal-binding</keyword>
<evidence type="ECO:0000256" key="4">
    <source>
        <dbReference type="PIRSR" id="PIRSR601765-1"/>
    </source>
</evidence>
<comment type="cofactor">
    <cofactor evidence="4">
        <name>Zn(2+)</name>
        <dbReference type="ChEBI" id="CHEBI:29105"/>
    </cofactor>
    <text evidence="4">Binds 1 zinc ion per subunit.</text>
</comment>
<evidence type="ECO:0000256" key="5">
    <source>
        <dbReference type="RuleBase" id="RU003956"/>
    </source>
</evidence>
<dbReference type="Proteomes" id="UP000292957">
    <property type="component" value="Unassembled WGS sequence"/>
</dbReference>
<proteinExistence type="inferred from homology"/>
<dbReference type="InterPro" id="IPR036874">
    <property type="entry name" value="Carbonic_anhydrase_sf"/>
</dbReference>
<comment type="function">
    <text evidence="5">Reversible hydration of carbon dioxide.</text>
</comment>
<feature type="binding site" evidence="4">
    <location>
        <position position="44"/>
    </location>
    <ligand>
        <name>Zn(2+)</name>
        <dbReference type="ChEBI" id="CHEBI:29105"/>
    </ligand>
</feature>
<evidence type="ECO:0000256" key="3">
    <source>
        <dbReference type="ARBA" id="ARBA00022833"/>
    </source>
</evidence>
<dbReference type="OrthoDB" id="2735890at2759"/>
<dbReference type="EMBL" id="ML143456">
    <property type="protein sequence ID" value="TBU25754.1"/>
    <property type="molecule type" value="Genomic_DNA"/>
</dbReference>
<dbReference type="EC" id="4.2.1.1" evidence="5"/>
<name>A0A4Q9MEI0_9APHY</name>
<feature type="binding site" evidence="4">
    <location>
        <position position="102"/>
    </location>
    <ligand>
        <name>Zn(2+)</name>
        <dbReference type="ChEBI" id="CHEBI:29105"/>
    </ligand>
</feature>
<comment type="similarity">
    <text evidence="1 5">Belongs to the beta-class carbonic anhydrase family.</text>
</comment>
<dbReference type="PANTHER" id="PTHR43175:SF3">
    <property type="entry name" value="CARBON DISULFIDE HYDROLASE"/>
    <property type="match status" value="1"/>
</dbReference>
<dbReference type="Pfam" id="PF00484">
    <property type="entry name" value="Pro_CA"/>
    <property type="match status" value="1"/>
</dbReference>
<protein>
    <recommendedName>
        <fullName evidence="5">Carbonic anhydrase</fullName>
        <ecNumber evidence="5">4.2.1.1</ecNumber>
    </recommendedName>
    <alternativeName>
        <fullName evidence="5">Carbonate dehydratase</fullName>
    </alternativeName>
</protein>
<evidence type="ECO:0000313" key="6">
    <source>
        <dbReference type="EMBL" id="TBU25754.1"/>
    </source>
</evidence>
<organism evidence="6">
    <name type="scientific">Dichomitus squalens</name>
    <dbReference type="NCBI Taxonomy" id="114155"/>
    <lineage>
        <taxon>Eukaryota</taxon>
        <taxon>Fungi</taxon>
        <taxon>Dikarya</taxon>
        <taxon>Basidiomycota</taxon>
        <taxon>Agaricomycotina</taxon>
        <taxon>Agaricomycetes</taxon>
        <taxon>Polyporales</taxon>
        <taxon>Polyporaceae</taxon>
        <taxon>Dichomitus</taxon>
    </lineage>
</organism>
<reference evidence="6" key="1">
    <citation type="submission" date="2019-01" db="EMBL/GenBank/DDBJ databases">
        <title>Draft genome sequences of three monokaryotic isolates of the white-rot basidiomycete fungus Dichomitus squalens.</title>
        <authorList>
            <consortium name="DOE Joint Genome Institute"/>
            <person name="Lopez S.C."/>
            <person name="Andreopoulos B."/>
            <person name="Pangilinan J."/>
            <person name="Lipzen A."/>
            <person name="Riley R."/>
            <person name="Ahrendt S."/>
            <person name="Ng V."/>
            <person name="Barry K."/>
            <person name="Daum C."/>
            <person name="Grigoriev I.V."/>
            <person name="Hilden K.S."/>
            <person name="Makela M.R."/>
            <person name="de Vries R.P."/>
        </authorList>
    </citation>
    <scope>NUCLEOTIDE SEQUENCE [LARGE SCALE GENOMIC DNA]</scope>
    <source>
        <strain evidence="6">OM18370.1</strain>
    </source>
</reference>
<dbReference type="SMART" id="SM00947">
    <property type="entry name" value="Pro_CA"/>
    <property type="match status" value="1"/>
</dbReference>
<keyword evidence="5" id="KW-0456">Lyase</keyword>
<feature type="binding site" evidence="4">
    <location>
        <position position="99"/>
    </location>
    <ligand>
        <name>Zn(2+)</name>
        <dbReference type="ChEBI" id="CHEBI:29105"/>
    </ligand>
</feature>
<feature type="binding site" evidence="4">
    <location>
        <position position="46"/>
    </location>
    <ligand>
        <name>Zn(2+)</name>
        <dbReference type="ChEBI" id="CHEBI:29105"/>
    </ligand>
</feature>
<dbReference type="GO" id="GO:0004089">
    <property type="term" value="F:carbonate dehydratase activity"/>
    <property type="evidence" value="ECO:0007669"/>
    <property type="project" value="UniProtKB-UniRule"/>
</dbReference>
<evidence type="ECO:0000256" key="2">
    <source>
        <dbReference type="ARBA" id="ARBA00022723"/>
    </source>
</evidence>
<gene>
    <name evidence="6" type="ORF">BD311DRAFT_727374</name>
</gene>
<keyword evidence="3 4" id="KW-0862">Zinc</keyword>
<comment type="catalytic activity">
    <reaction evidence="5">
        <text>hydrogencarbonate + H(+) = CO2 + H2O</text>
        <dbReference type="Rhea" id="RHEA:10748"/>
        <dbReference type="ChEBI" id="CHEBI:15377"/>
        <dbReference type="ChEBI" id="CHEBI:15378"/>
        <dbReference type="ChEBI" id="CHEBI:16526"/>
        <dbReference type="ChEBI" id="CHEBI:17544"/>
        <dbReference type="EC" id="4.2.1.1"/>
    </reaction>
</comment>
<sequence>MATLTVADLLARNKASLASYQPRPYLSDRAALNIPPPSSVLVTCCDPRVHPEEFFGLKSGDAAVLRNAGGRVRLSLIDIIALDALLGHGTLKQLLIVHHTDCGATHFKDEDLKADTIARHPERRAEIEAWPPISFHDKTIAESVKEDIEAAQQSELLPEALKKGVRGFVLDIKTGVVTEV</sequence>
<dbReference type="PANTHER" id="PTHR43175">
    <property type="entry name" value="CARBONIC ANHYDRASE"/>
    <property type="match status" value="1"/>
</dbReference>
<dbReference type="GO" id="GO:0008270">
    <property type="term" value="F:zinc ion binding"/>
    <property type="evidence" value="ECO:0007669"/>
    <property type="project" value="UniProtKB-UniRule"/>
</dbReference>
<dbReference type="Gene3D" id="3.40.1050.10">
    <property type="entry name" value="Carbonic anhydrase"/>
    <property type="match status" value="1"/>
</dbReference>
<dbReference type="AlphaFoldDB" id="A0A4Q9MEI0"/>
<dbReference type="InterPro" id="IPR001765">
    <property type="entry name" value="Carbonic_anhydrase"/>
</dbReference>
<dbReference type="SUPFAM" id="SSF53056">
    <property type="entry name" value="beta-carbonic anhydrase, cab"/>
    <property type="match status" value="1"/>
</dbReference>
<evidence type="ECO:0000256" key="1">
    <source>
        <dbReference type="ARBA" id="ARBA00006217"/>
    </source>
</evidence>
<accession>A0A4Q9MEI0</accession>